<protein>
    <submittedName>
        <fullName evidence="11">BHLH domain-containing protein</fullName>
    </submittedName>
</protein>
<feature type="region of interest" description="Disordered" evidence="7">
    <location>
        <begin position="35"/>
        <end position="74"/>
    </location>
</feature>
<keyword evidence="10" id="KW-1185">Reference proteome</keyword>
<dbReference type="OrthoDB" id="5920083at2759"/>
<dbReference type="InterPro" id="IPR036638">
    <property type="entry name" value="HLH_DNA-bd_sf"/>
</dbReference>
<dbReference type="Proteomes" id="UP000282613">
    <property type="component" value="Unassembled WGS sequence"/>
</dbReference>
<keyword evidence="6" id="KW-0175">Coiled coil</keyword>
<feature type="compositionally biased region" description="Low complexity" evidence="7">
    <location>
        <begin position="50"/>
        <end position="60"/>
    </location>
</feature>
<dbReference type="Pfam" id="PF00010">
    <property type="entry name" value="HLH"/>
    <property type="match status" value="1"/>
</dbReference>
<reference evidence="9 10" key="2">
    <citation type="submission" date="2018-11" db="EMBL/GenBank/DDBJ databases">
        <authorList>
            <consortium name="Pathogen Informatics"/>
        </authorList>
    </citation>
    <scope>NUCLEOTIDE SEQUENCE [LARGE SCALE GENOMIC DNA]</scope>
</reference>
<evidence type="ECO:0000256" key="3">
    <source>
        <dbReference type="ARBA" id="ARBA00023125"/>
    </source>
</evidence>
<sequence length="359" mass="39833">MTESPLKDGLLLLLQAAQKIDRESKSTCHHPERWEARTGSSRHFYDDGPAHFPSPYSSSSIHRRSAPSTRCTHNELEKSRRAHLRTCMDALKELLVFDTEAPRITTLTVLRKATSTIQQLQQRNEYLEACEDGEKQRFSQLMKRRQALRKKIEAKRNRTLKIQNWRERNRNYSECSVLTTSSEDSEPGYGSRHMPSNMYSILPLSHHQQQQRLSANDNHRYASPYGTTAGVVATTPNLTSTAVSATASTMISDSATTVTAPATATSAAAVTYAASQAHHNLSYHQKVAPHSPHPPAGAHGMSPTDTYDASSSDSGFEEVITATNAVDEQQTLKMVPSVVSNTEEVVYTAYQSGDCFKGY</sequence>
<dbReference type="GO" id="GO:0000978">
    <property type="term" value="F:RNA polymerase II cis-regulatory region sequence-specific DNA binding"/>
    <property type="evidence" value="ECO:0007669"/>
    <property type="project" value="TreeGrafter"/>
</dbReference>
<comment type="subcellular location">
    <subcellularLocation>
        <location evidence="1">Nucleus</location>
    </subcellularLocation>
</comment>
<keyword evidence="3" id="KW-0238">DNA-binding</keyword>
<dbReference type="Gene3D" id="4.10.280.10">
    <property type="entry name" value="Helix-loop-helix DNA-binding domain"/>
    <property type="match status" value="1"/>
</dbReference>
<reference evidence="11" key="1">
    <citation type="submission" date="2017-02" db="UniProtKB">
        <authorList>
            <consortium name="WormBaseParasite"/>
        </authorList>
    </citation>
    <scope>IDENTIFICATION</scope>
</reference>
<feature type="domain" description="BHLH" evidence="8">
    <location>
        <begin position="68"/>
        <end position="120"/>
    </location>
</feature>
<dbReference type="STRING" id="60517.A0A0R3W2Y3"/>
<evidence type="ECO:0000256" key="7">
    <source>
        <dbReference type="SAM" id="MobiDB-lite"/>
    </source>
</evidence>
<dbReference type="WBParaSite" id="TASK_0000422601-mRNA-1">
    <property type="protein sequence ID" value="TASK_0000422601-mRNA-1"/>
    <property type="gene ID" value="TASK_0000422601"/>
</dbReference>
<evidence type="ECO:0000313" key="9">
    <source>
        <dbReference type="EMBL" id="VDK33084.1"/>
    </source>
</evidence>
<evidence type="ECO:0000256" key="6">
    <source>
        <dbReference type="SAM" id="Coils"/>
    </source>
</evidence>
<evidence type="ECO:0000313" key="10">
    <source>
        <dbReference type="Proteomes" id="UP000282613"/>
    </source>
</evidence>
<name>A0A0R3W2Y3_TAEAS</name>
<evidence type="ECO:0000256" key="4">
    <source>
        <dbReference type="ARBA" id="ARBA00023163"/>
    </source>
</evidence>
<dbReference type="GO" id="GO:0046983">
    <property type="term" value="F:protein dimerization activity"/>
    <property type="evidence" value="ECO:0007669"/>
    <property type="project" value="InterPro"/>
</dbReference>
<dbReference type="PROSITE" id="PS50888">
    <property type="entry name" value="BHLH"/>
    <property type="match status" value="1"/>
</dbReference>
<evidence type="ECO:0000259" key="8">
    <source>
        <dbReference type="PROSITE" id="PS50888"/>
    </source>
</evidence>
<keyword evidence="5" id="KW-0539">Nucleus</keyword>
<dbReference type="PANTHER" id="PTHR11969:SF54">
    <property type="entry name" value="MAD-LIKE PROTEIN 1"/>
    <property type="match status" value="1"/>
</dbReference>
<evidence type="ECO:0000256" key="2">
    <source>
        <dbReference type="ARBA" id="ARBA00023015"/>
    </source>
</evidence>
<dbReference type="PANTHER" id="PTHR11969">
    <property type="entry name" value="MAX DIMERIZATION, MAD"/>
    <property type="match status" value="1"/>
</dbReference>
<dbReference type="AlphaFoldDB" id="A0A0R3W2Y3"/>
<feature type="coiled-coil region" evidence="6">
    <location>
        <begin position="110"/>
        <end position="158"/>
    </location>
</feature>
<accession>A0A0R3W2Y3</accession>
<dbReference type="SUPFAM" id="SSF47459">
    <property type="entry name" value="HLH, helix-loop-helix DNA-binding domain"/>
    <property type="match status" value="1"/>
</dbReference>
<feature type="compositionally biased region" description="Polar residues" evidence="7">
    <location>
        <begin position="303"/>
        <end position="312"/>
    </location>
</feature>
<evidence type="ECO:0000256" key="1">
    <source>
        <dbReference type="ARBA" id="ARBA00004123"/>
    </source>
</evidence>
<evidence type="ECO:0000313" key="11">
    <source>
        <dbReference type="WBParaSite" id="TASK_0000422601-mRNA-1"/>
    </source>
</evidence>
<dbReference type="InterPro" id="IPR011598">
    <property type="entry name" value="bHLH_dom"/>
</dbReference>
<organism evidence="11">
    <name type="scientific">Taenia asiatica</name>
    <name type="common">Asian tapeworm</name>
    <dbReference type="NCBI Taxonomy" id="60517"/>
    <lineage>
        <taxon>Eukaryota</taxon>
        <taxon>Metazoa</taxon>
        <taxon>Spiralia</taxon>
        <taxon>Lophotrochozoa</taxon>
        <taxon>Platyhelminthes</taxon>
        <taxon>Cestoda</taxon>
        <taxon>Eucestoda</taxon>
        <taxon>Cyclophyllidea</taxon>
        <taxon>Taeniidae</taxon>
        <taxon>Taenia</taxon>
    </lineage>
</organism>
<gene>
    <name evidence="9" type="ORF">TASK_LOCUS4227</name>
</gene>
<evidence type="ECO:0000256" key="5">
    <source>
        <dbReference type="ARBA" id="ARBA00023242"/>
    </source>
</evidence>
<dbReference type="SMART" id="SM00353">
    <property type="entry name" value="HLH"/>
    <property type="match status" value="1"/>
</dbReference>
<keyword evidence="4" id="KW-0804">Transcription</keyword>
<dbReference type="GO" id="GO:0000981">
    <property type="term" value="F:DNA-binding transcription factor activity, RNA polymerase II-specific"/>
    <property type="evidence" value="ECO:0007669"/>
    <property type="project" value="TreeGrafter"/>
</dbReference>
<feature type="region of interest" description="Disordered" evidence="7">
    <location>
        <begin position="285"/>
        <end position="312"/>
    </location>
</feature>
<dbReference type="GO" id="GO:0005634">
    <property type="term" value="C:nucleus"/>
    <property type="evidence" value="ECO:0007669"/>
    <property type="project" value="UniProtKB-SubCell"/>
</dbReference>
<keyword evidence="2" id="KW-0805">Transcription regulation</keyword>
<proteinExistence type="predicted"/>
<dbReference type="EMBL" id="UYRS01018335">
    <property type="protein sequence ID" value="VDK33084.1"/>
    <property type="molecule type" value="Genomic_DNA"/>
</dbReference>